<dbReference type="OrthoDB" id="1461560at2759"/>
<feature type="compositionally biased region" description="Polar residues" evidence="1">
    <location>
        <begin position="245"/>
        <end position="254"/>
    </location>
</feature>
<evidence type="ECO:0000313" key="2">
    <source>
        <dbReference type="EMBL" id="PWA67085.1"/>
    </source>
</evidence>
<organism evidence="2 3">
    <name type="scientific">Artemisia annua</name>
    <name type="common">Sweet wormwood</name>
    <dbReference type="NCBI Taxonomy" id="35608"/>
    <lineage>
        <taxon>Eukaryota</taxon>
        <taxon>Viridiplantae</taxon>
        <taxon>Streptophyta</taxon>
        <taxon>Embryophyta</taxon>
        <taxon>Tracheophyta</taxon>
        <taxon>Spermatophyta</taxon>
        <taxon>Magnoliopsida</taxon>
        <taxon>eudicotyledons</taxon>
        <taxon>Gunneridae</taxon>
        <taxon>Pentapetalae</taxon>
        <taxon>asterids</taxon>
        <taxon>campanulids</taxon>
        <taxon>Asterales</taxon>
        <taxon>Asteraceae</taxon>
        <taxon>Asteroideae</taxon>
        <taxon>Anthemideae</taxon>
        <taxon>Artemisiinae</taxon>
        <taxon>Artemisia</taxon>
    </lineage>
</organism>
<feature type="region of interest" description="Disordered" evidence="1">
    <location>
        <begin position="20"/>
        <end position="40"/>
    </location>
</feature>
<comment type="caution">
    <text evidence="2">The sequence shown here is derived from an EMBL/GenBank/DDBJ whole genome shotgun (WGS) entry which is preliminary data.</text>
</comment>
<evidence type="ECO:0000313" key="3">
    <source>
        <dbReference type="Proteomes" id="UP000245207"/>
    </source>
</evidence>
<reference evidence="2 3" key="1">
    <citation type="journal article" date="2018" name="Mol. Plant">
        <title>The genome of Artemisia annua provides insight into the evolution of Asteraceae family and artemisinin biosynthesis.</title>
        <authorList>
            <person name="Shen Q."/>
            <person name="Zhang L."/>
            <person name="Liao Z."/>
            <person name="Wang S."/>
            <person name="Yan T."/>
            <person name="Shi P."/>
            <person name="Liu M."/>
            <person name="Fu X."/>
            <person name="Pan Q."/>
            <person name="Wang Y."/>
            <person name="Lv Z."/>
            <person name="Lu X."/>
            <person name="Zhang F."/>
            <person name="Jiang W."/>
            <person name="Ma Y."/>
            <person name="Chen M."/>
            <person name="Hao X."/>
            <person name="Li L."/>
            <person name="Tang Y."/>
            <person name="Lv G."/>
            <person name="Zhou Y."/>
            <person name="Sun X."/>
            <person name="Brodelius P.E."/>
            <person name="Rose J.K.C."/>
            <person name="Tang K."/>
        </authorList>
    </citation>
    <scope>NUCLEOTIDE SEQUENCE [LARGE SCALE GENOMIC DNA]</scope>
    <source>
        <strain evidence="3">cv. Huhao1</strain>
        <tissue evidence="2">Leaf</tissue>
    </source>
</reference>
<sequence length="295" mass="32944">MDRFKPGQLARLSRKRVKLNRVNPPGLKRPGSTRDLSGKNHDVTINVKSSLLGDAPIVSSNVNREKGDVQGRGNVNMLHKKYNALKHLLRARMQRWLIQILRKTRLFVDIPKLEGSGYIMENIRVEYEWKPPRCRCDECKIFNHSCDNCPKQLSSSKAQSKDGNQKEVQANGFQSLKRKTSKGGNWESKGKCQSSGLNKSTNGSYRSVVKPKSSTAVSNPFSALEDDNGNSMDDLVDDTRKKPRNTGNDQQISYGTGKVENGNGLQILSKPIPKNQRSKTTSIAFHKASKPKALP</sequence>
<feature type="compositionally biased region" description="Polar residues" evidence="1">
    <location>
        <begin position="212"/>
        <end position="221"/>
    </location>
</feature>
<gene>
    <name evidence="2" type="ORF">CTI12_AA323470</name>
</gene>
<dbReference type="AlphaFoldDB" id="A0A2U1N0P1"/>
<feature type="region of interest" description="Disordered" evidence="1">
    <location>
        <begin position="152"/>
        <end position="295"/>
    </location>
</feature>
<name>A0A2U1N0P1_ARTAN</name>
<protein>
    <submittedName>
        <fullName evidence="2">Zinc knuckle CX2CX4HX4C</fullName>
    </submittedName>
</protein>
<proteinExistence type="predicted"/>
<dbReference type="Proteomes" id="UP000245207">
    <property type="component" value="Unassembled WGS sequence"/>
</dbReference>
<keyword evidence="3" id="KW-1185">Reference proteome</keyword>
<dbReference type="EMBL" id="PKPP01003900">
    <property type="protein sequence ID" value="PWA67085.1"/>
    <property type="molecule type" value="Genomic_DNA"/>
</dbReference>
<evidence type="ECO:0000256" key="1">
    <source>
        <dbReference type="SAM" id="MobiDB-lite"/>
    </source>
</evidence>
<feature type="compositionally biased region" description="Polar residues" evidence="1">
    <location>
        <begin position="191"/>
        <end position="205"/>
    </location>
</feature>
<accession>A0A2U1N0P1</accession>